<organism evidence="1 2">
    <name type="scientific">Caenorhabditis nigoni</name>
    <dbReference type="NCBI Taxonomy" id="1611254"/>
    <lineage>
        <taxon>Eukaryota</taxon>
        <taxon>Metazoa</taxon>
        <taxon>Ecdysozoa</taxon>
        <taxon>Nematoda</taxon>
        <taxon>Chromadorea</taxon>
        <taxon>Rhabditida</taxon>
        <taxon>Rhabditina</taxon>
        <taxon>Rhabditomorpha</taxon>
        <taxon>Rhabditoidea</taxon>
        <taxon>Rhabditidae</taxon>
        <taxon>Peloderinae</taxon>
        <taxon>Caenorhabditis</taxon>
    </lineage>
</organism>
<dbReference type="STRING" id="1611254.A0A2G5TUV0"/>
<dbReference type="Proteomes" id="UP000230233">
    <property type="component" value="Chromosome V"/>
</dbReference>
<keyword evidence="2" id="KW-1185">Reference proteome</keyword>
<dbReference type="AlphaFoldDB" id="A0A2G5TUV0"/>
<sequence length="81" mass="9324">MILSDFIIAVMSTTIRIEEVWGDEHLTSSREWPPKTPAYAQPLEATCIPTHWILMHMGVDDNGTRVNIYMDRGITRIIYTC</sequence>
<protein>
    <submittedName>
        <fullName evidence="1">Uncharacterized protein</fullName>
    </submittedName>
</protein>
<reference evidence="2" key="1">
    <citation type="submission" date="2017-10" db="EMBL/GenBank/DDBJ databases">
        <title>Rapid genome shrinkage in a self-fertile nematode reveals novel sperm competition proteins.</title>
        <authorList>
            <person name="Yin D."/>
            <person name="Schwarz E.M."/>
            <person name="Thomas C.G."/>
            <person name="Felde R.L."/>
            <person name="Korf I.F."/>
            <person name="Cutter A.D."/>
            <person name="Schartner C.M."/>
            <person name="Ralston E.J."/>
            <person name="Meyer B.J."/>
            <person name="Haag E.S."/>
        </authorList>
    </citation>
    <scope>NUCLEOTIDE SEQUENCE [LARGE SCALE GENOMIC DNA]</scope>
    <source>
        <strain evidence="2">JU1422</strain>
    </source>
</reference>
<name>A0A2G5TUV0_9PELO</name>
<accession>A0A2G5TUV0</accession>
<dbReference type="EMBL" id="PDUG01000005">
    <property type="protein sequence ID" value="PIC30706.1"/>
    <property type="molecule type" value="Genomic_DNA"/>
</dbReference>
<evidence type="ECO:0000313" key="2">
    <source>
        <dbReference type="Proteomes" id="UP000230233"/>
    </source>
</evidence>
<comment type="caution">
    <text evidence="1">The sequence shown here is derived from an EMBL/GenBank/DDBJ whole genome shotgun (WGS) entry which is preliminary data.</text>
</comment>
<gene>
    <name evidence="1" type="primary">Cnig_chr_V.g21858</name>
    <name evidence="1" type="ORF">B9Z55_021858</name>
</gene>
<evidence type="ECO:0000313" key="1">
    <source>
        <dbReference type="EMBL" id="PIC30706.1"/>
    </source>
</evidence>
<proteinExistence type="predicted"/>